<dbReference type="PANTHER" id="PTHR36203:SF1">
    <property type="entry name" value="ASCORBATE-SPECIFIC PTS SYSTEM EIIA COMPONENT"/>
    <property type="match status" value="1"/>
</dbReference>
<evidence type="ECO:0000256" key="10">
    <source>
        <dbReference type="ARBA" id="ARBA00042072"/>
    </source>
</evidence>
<sequence length="143" mass="15906">MLKEQLTGNTMFIDTIESWQEAIRIGAEPLVNNGIVEKAYVGAIIQNVLENGNYIILLPQVAMPHARPEYGSKGVGLTFLRVKEPVMFPDGEPVKIFFTLSSDSPEGHLDLIASLGELLSDEELYEKLFDVETEAELLDLVKE</sequence>
<evidence type="ECO:0000256" key="4">
    <source>
        <dbReference type="ARBA" id="ARBA00022553"/>
    </source>
</evidence>
<keyword evidence="7" id="KW-0418">Kinase</keyword>
<comment type="caution">
    <text evidence="14">The sequence shown here is derived from an EMBL/GenBank/DDBJ whole genome shotgun (WGS) entry which is preliminary data.</text>
</comment>
<keyword evidence="4" id="KW-0597">Phosphoprotein</keyword>
<evidence type="ECO:0000256" key="9">
    <source>
        <dbReference type="ARBA" id="ARBA00041175"/>
    </source>
</evidence>
<dbReference type="Gene3D" id="3.40.930.10">
    <property type="entry name" value="Mannitol-specific EII, Chain A"/>
    <property type="match status" value="1"/>
</dbReference>
<dbReference type="CDD" id="cd00211">
    <property type="entry name" value="PTS_IIA_fru"/>
    <property type="match status" value="1"/>
</dbReference>
<dbReference type="GO" id="GO:0009401">
    <property type="term" value="P:phosphoenolpyruvate-dependent sugar phosphotransferase system"/>
    <property type="evidence" value="ECO:0007669"/>
    <property type="project" value="UniProtKB-KW"/>
</dbReference>
<keyword evidence="6" id="KW-0598">Phosphotransferase system</keyword>
<reference evidence="14 15" key="1">
    <citation type="submission" date="2018-12" db="EMBL/GenBank/DDBJ databases">
        <title>A novel vanA-carrying plasmid in a clinical isolate of Enterococcus avium.</title>
        <authorList>
            <person name="Bernasconi O.J."/>
            <person name="Luzzaro F."/>
            <person name="Endimiani A."/>
        </authorList>
    </citation>
    <scope>NUCLEOTIDE SEQUENCE [LARGE SCALE GENOMIC DNA]</scope>
    <source>
        <strain evidence="14 15">LC0559/18</strain>
    </source>
</reference>
<keyword evidence="14" id="KW-0762">Sugar transport</keyword>
<evidence type="ECO:0000256" key="8">
    <source>
        <dbReference type="ARBA" id="ARBA00037387"/>
    </source>
</evidence>
<evidence type="ECO:0000256" key="2">
    <source>
        <dbReference type="ARBA" id="ARBA00022448"/>
    </source>
</evidence>
<evidence type="ECO:0000313" key="14">
    <source>
        <dbReference type="EMBL" id="RVU93119.1"/>
    </source>
</evidence>
<protein>
    <recommendedName>
        <fullName evidence="9">Ascorbate-specific PTS system EIIA component</fullName>
    </recommendedName>
    <alternativeName>
        <fullName evidence="10">Ascorbate-specific phosphotransferase enzyme IIA component</fullName>
    </alternativeName>
</protein>
<dbReference type="InterPro" id="IPR002178">
    <property type="entry name" value="PTS_EIIA_type-2_dom"/>
</dbReference>
<comment type="function">
    <text evidence="8">The phosphoenolpyruvate-dependent sugar phosphotransferase system (sugar PTS), a major carbohydrate active transport system, catalyzes the phosphorylation of incoming sugar substrates concomitantly with their translocation across the cell membrane. The enzyme II UlaABC PTS system is involved in ascorbate transport.</text>
</comment>
<dbReference type="EMBL" id="RYZS01000002">
    <property type="protein sequence ID" value="RVU93119.1"/>
    <property type="molecule type" value="Genomic_DNA"/>
</dbReference>
<dbReference type="GO" id="GO:0005737">
    <property type="term" value="C:cytoplasm"/>
    <property type="evidence" value="ECO:0007669"/>
    <property type="project" value="UniProtKB-SubCell"/>
</dbReference>
<name>A0A2N8PSE1_ENTAV</name>
<evidence type="ECO:0000256" key="1">
    <source>
        <dbReference type="ARBA" id="ARBA00004496"/>
    </source>
</evidence>
<keyword evidence="3" id="KW-0963">Cytoplasm</keyword>
<dbReference type="InterPro" id="IPR016152">
    <property type="entry name" value="PTrfase/Anion_transptr"/>
</dbReference>
<evidence type="ECO:0000256" key="7">
    <source>
        <dbReference type="ARBA" id="ARBA00022777"/>
    </source>
</evidence>
<evidence type="ECO:0000259" key="11">
    <source>
        <dbReference type="PROSITE" id="PS51094"/>
    </source>
</evidence>
<keyword evidence="2" id="KW-0813">Transport</keyword>
<dbReference type="Proteomes" id="UP000288388">
    <property type="component" value="Unassembled WGS sequence"/>
</dbReference>
<evidence type="ECO:0000256" key="3">
    <source>
        <dbReference type="ARBA" id="ARBA00022490"/>
    </source>
</evidence>
<dbReference type="SUPFAM" id="SSF55804">
    <property type="entry name" value="Phoshotransferase/anion transport protein"/>
    <property type="match status" value="1"/>
</dbReference>
<keyword evidence="5" id="KW-0808">Transferase</keyword>
<dbReference type="GO" id="GO:0016301">
    <property type="term" value="F:kinase activity"/>
    <property type="evidence" value="ECO:0007669"/>
    <property type="project" value="UniProtKB-KW"/>
</dbReference>
<evidence type="ECO:0000256" key="6">
    <source>
        <dbReference type="ARBA" id="ARBA00022683"/>
    </source>
</evidence>
<dbReference type="Pfam" id="PF00359">
    <property type="entry name" value="PTS_EIIA_2"/>
    <property type="match status" value="1"/>
</dbReference>
<dbReference type="EMBL" id="JARPWH010000091">
    <property type="protein sequence ID" value="MDT2404270.1"/>
    <property type="molecule type" value="Genomic_DNA"/>
</dbReference>
<proteinExistence type="predicted"/>
<dbReference type="InterPro" id="IPR051351">
    <property type="entry name" value="Ascorbate-PTS_EIIA_comp"/>
</dbReference>
<dbReference type="PANTHER" id="PTHR36203">
    <property type="entry name" value="ASCORBATE-SPECIFIC PTS SYSTEM EIIA COMPONENT"/>
    <property type="match status" value="1"/>
</dbReference>
<evidence type="ECO:0000256" key="5">
    <source>
        <dbReference type="ARBA" id="ARBA00022679"/>
    </source>
</evidence>
<comment type="subcellular location">
    <subcellularLocation>
        <location evidence="1">Cytoplasm</location>
    </subcellularLocation>
</comment>
<evidence type="ECO:0000313" key="15">
    <source>
        <dbReference type="Proteomes" id="UP000288388"/>
    </source>
</evidence>
<evidence type="ECO:0000313" key="16">
    <source>
        <dbReference type="Proteomes" id="UP001264335"/>
    </source>
</evidence>
<dbReference type="EMBL" id="JARPWY010000095">
    <property type="protein sequence ID" value="MDT2516647.1"/>
    <property type="molecule type" value="Genomic_DNA"/>
</dbReference>
<accession>A0A2N8PSE1</accession>
<dbReference type="AlphaFoldDB" id="A0A2N8PSE1"/>
<dbReference type="PROSITE" id="PS51094">
    <property type="entry name" value="PTS_EIIA_TYPE_2"/>
    <property type="match status" value="1"/>
</dbReference>
<evidence type="ECO:0000313" key="12">
    <source>
        <dbReference type="EMBL" id="MDT2404270.1"/>
    </source>
</evidence>
<gene>
    <name evidence="14" type="ORF">EK398_21995</name>
    <name evidence="12" type="ORF">P7D43_18025</name>
    <name evidence="13" type="ORF">P7D79_20710</name>
</gene>
<reference evidence="12 16" key="2">
    <citation type="submission" date="2023-03" db="EMBL/GenBank/DDBJ databases">
        <authorList>
            <person name="Shen W."/>
            <person name="Cai J."/>
        </authorList>
    </citation>
    <scope>NUCLEOTIDE SEQUENCE</scope>
    <source>
        <strain evidence="12">P33-2</strain>
        <strain evidence="13 16">Y2</strain>
    </source>
</reference>
<feature type="domain" description="PTS EIIA type-2" evidence="11">
    <location>
        <begin position="1"/>
        <end position="143"/>
    </location>
</feature>
<dbReference type="Proteomes" id="UP001264335">
    <property type="component" value="Unassembled WGS sequence"/>
</dbReference>
<organism evidence="14 15">
    <name type="scientific">Enterococcus avium</name>
    <name type="common">Streptococcus avium</name>
    <dbReference type="NCBI Taxonomy" id="33945"/>
    <lineage>
        <taxon>Bacteria</taxon>
        <taxon>Bacillati</taxon>
        <taxon>Bacillota</taxon>
        <taxon>Bacilli</taxon>
        <taxon>Lactobacillales</taxon>
        <taxon>Enterococcaceae</taxon>
        <taxon>Enterococcus</taxon>
    </lineage>
</organism>
<evidence type="ECO:0000313" key="13">
    <source>
        <dbReference type="EMBL" id="MDT2516647.1"/>
    </source>
</evidence>
<dbReference type="Proteomes" id="UP001260773">
    <property type="component" value="Unassembled WGS sequence"/>
</dbReference>
<dbReference type="RefSeq" id="WP_048719954.1">
    <property type="nucleotide sequence ID" value="NZ_CAXSQU010000077.1"/>
</dbReference>